<dbReference type="InterPro" id="IPR027517">
    <property type="entry name" value="Deoxyhypusine_hydroxylase"/>
</dbReference>
<keyword evidence="8 9" id="KW-0386">Hypusine biosynthesis</keyword>
<gene>
    <name evidence="10" type="ORF">DGYR_LOCUS5957</name>
</gene>
<dbReference type="UniPathway" id="UPA00354"/>
<comment type="catalytic activity">
    <reaction evidence="1 9">
        <text>[eIF5A protein]-deoxyhypusine + AH2 + O2 = [eIF5A protein]-hypusine + A + H2O</text>
        <dbReference type="Rhea" id="RHEA:14101"/>
        <dbReference type="Rhea" id="RHEA-COMP:10144"/>
        <dbReference type="Rhea" id="RHEA-COMP:12592"/>
        <dbReference type="ChEBI" id="CHEBI:13193"/>
        <dbReference type="ChEBI" id="CHEBI:15377"/>
        <dbReference type="ChEBI" id="CHEBI:15379"/>
        <dbReference type="ChEBI" id="CHEBI:17499"/>
        <dbReference type="ChEBI" id="CHEBI:82657"/>
        <dbReference type="ChEBI" id="CHEBI:91175"/>
        <dbReference type="EC" id="1.14.99.29"/>
    </reaction>
</comment>
<feature type="binding site" evidence="9">
    <location>
        <position position="93"/>
    </location>
    <ligand>
        <name>Fe cation</name>
        <dbReference type="ChEBI" id="CHEBI:24875"/>
        <label>1</label>
    </ligand>
</feature>
<dbReference type="FunFam" id="1.25.10.10:FF:000099">
    <property type="entry name" value="Deoxyhypusine hydroxylase"/>
    <property type="match status" value="1"/>
</dbReference>
<keyword evidence="11" id="KW-1185">Reference proteome</keyword>
<evidence type="ECO:0000256" key="3">
    <source>
        <dbReference type="ARBA" id="ARBA00022723"/>
    </source>
</evidence>
<evidence type="ECO:0000256" key="5">
    <source>
        <dbReference type="ARBA" id="ARBA00023002"/>
    </source>
</evidence>
<evidence type="ECO:0000256" key="4">
    <source>
        <dbReference type="ARBA" id="ARBA00022737"/>
    </source>
</evidence>
<comment type="caution">
    <text evidence="10">The sequence shown here is derived from an EMBL/GenBank/DDBJ whole genome shotgun (WGS) entry which is preliminary data.</text>
</comment>
<feature type="binding site" evidence="9">
    <location>
        <position position="61"/>
    </location>
    <ligand>
        <name>Fe cation</name>
        <dbReference type="ChEBI" id="CHEBI:24875"/>
        <label>1</label>
    </ligand>
</feature>
<organism evidence="10 11">
    <name type="scientific">Dimorphilus gyrociliatus</name>
    <dbReference type="NCBI Taxonomy" id="2664684"/>
    <lineage>
        <taxon>Eukaryota</taxon>
        <taxon>Metazoa</taxon>
        <taxon>Spiralia</taxon>
        <taxon>Lophotrochozoa</taxon>
        <taxon>Annelida</taxon>
        <taxon>Polychaeta</taxon>
        <taxon>Polychaeta incertae sedis</taxon>
        <taxon>Dinophilidae</taxon>
        <taxon>Dimorphilus</taxon>
    </lineage>
</organism>
<feature type="binding site" evidence="9">
    <location>
        <position position="94"/>
    </location>
    <ligand>
        <name>Fe cation</name>
        <dbReference type="ChEBI" id="CHEBI:24875"/>
        <label>1</label>
    </ligand>
</feature>
<evidence type="ECO:0000256" key="6">
    <source>
        <dbReference type="ARBA" id="ARBA00023004"/>
    </source>
</evidence>
<evidence type="ECO:0000256" key="8">
    <source>
        <dbReference type="ARBA" id="ARBA00023256"/>
    </source>
</evidence>
<reference evidence="10 11" key="1">
    <citation type="submission" date="2020-08" db="EMBL/GenBank/DDBJ databases">
        <authorList>
            <person name="Hejnol A."/>
        </authorList>
    </citation>
    <scope>NUCLEOTIDE SEQUENCE [LARGE SCALE GENOMIC DNA]</scope>
</reference>
<dbReference type="GO" id="GO:0046872">
    <property type="term" value="F:metal ion binding"/>
    <property type="evidence" value="ECO:0007669"/>
    <property type="project" value="UniProtKB-KW"/>
</dbReference>
<dbReference type="HAMAP" id="MF_03101">
    <property type="entry name" value="Deoxyhypusine_hydroxylase"/>
    <property type="match status" value="1"/>
</dbReference>
<comment type="similarity">
    <text evidence="9">Belongs to the deoxyhypusine hydroxylase family.</text>
</comment>
<dbReference type="PANTHER" id="PTHR12697:SF5">
    <property type="entry name" value="DEOXYHYPUSINE HYDROXYLASE"/>
    <property type="match status" value="1"/>
</dbReference>
<evidence type="ECO:0000313" key="10">
    <source>
        <dbReference type="EMBL" id="CAD5117428.1"/>
    </source>
</evidence>
<dbReference type="Proteomes" id="UP000549394">
    <property type="component" value="Unassembled WGS sequence"/>
</dbReference>
<comment type="pathway">
    <text evidence="2 9">Protein modification; eIF5A hypusination.</text>
</comment>
<dbReference type="PANTHER" id="PTHR12697">
    <property type="entry name" value="PBS LYASE HEAT-LIKE PROTEIN"/>
    <property type="match status" value="1"/>
</dbReference>
<dbReference type="EC" id="1.14.99.29" evidence="9"/>
<evidence type="ECO:0000313" key="11">
    <source>
        <dbReference type="Proteomes" id="UP000549394"/>
    </source>
</evidence>
<comment type="cofactor">
    <cofactor evidence="9">
        <name>Fe(2+)</name>
        <dbReference type="ChEBI" id="CHEBI:29033"/>
    </cofactor>
    <text evidence="9">Binds 2 Fe(2+) ions per subunit.</text>
</comment>
<dbReference type="InterPro" id="IPR004155">
    <property type="entry name" value="PBS_lyase_HEAT"/>
</dbReference>
<dbReference type="Pfam" id="PF13646">
    <property type="entry name" value="HEAT_2"/>
    <property type="match status" value="2"/>
</dbReference>
<accession>A0A7I8VS65</accession>
<dbReference type="EMBL" id="CAJFCJ010000007">
    <property type="protein sequence ID" value="CAD5117428.1"/>
    <property type="molecule type" value="Genomic_DNA"/>
</dbReference>
<evidence type="ECO:0000256" key="7">
    <source>
        <dbReference type="ARBA" id="ARBA00023033"/>
    </source>
</evidence>
<keyword evidence="5 9" id="KW-0560">Oxidoreductase</keyword>
<keyword evidence="3 9" id="KW-0479">Metal-binding</keyword>
<feature type="binding site" evidence="9">
    <location>
        <position position="245"/>
    </location>
    <ligand>
        <name>Fe cation</name>
        <dbReference type="ChEBI" id="CHEBI:24875"/>
        <label>2</label>
    </ligand>
</feature>
<name>A0A7I8VS65_9ANNE</name>
<evidence type="ECO:0000256" key="1">
    <source>
        <dbReference type="ARBA" id="ARBA00000068"/>
    </source>
</evidence>
<evidence type="ECO:0000256" key="9">
    <source>
        <dbReference type="HAMAP-Rule" id="MF_03101"/>
    </source>
</evidence>
<feature type="binding site" evidence="9">
    <location>
        <position position="60"/>
    </location>
    <ligand>
        <name>Fe cation</name>
        <dbReference type="ChEBI" id="CHEBI:24875"/>
        <label>1</label>
    </ligand>
</feature>
<feature type="binding site" evidence="9">
    <location>
        <position position="212"/>
    </location>
    <ligand>
        <name>Fe cation</name>
        <dbReference type="ChEBI" id="CHEBI:24875"/>
        <label>2</label>
    </ligand>
</feature>
<dbReference type="Pfam" id="PF03130">
    <property type="entry name" value="HEAT_PBS"/>
    <property type="match status" value="1"/>
</dbReference>
<dbReference type="InterPro" id="IPR016024">
    <property type="entry name" value="ARM-type_fold"/>
</dbReference>
<keyword evidence="6 9" id="KW-0408">Iron</keyword>
<dbReference type="SUPFAM" id="SSF48371">
    <property type="entry name" value="ARM repeat"/>
    <property type="match status" value="1"/>
</dbReference>
<dbReference type="InterPro" id="IPR011989">
    <property type="entry name" value="ARM-like"/>
</dbReference>
<keyword evidence="4" id="KW-0677">Repeat</keyword>
<dbReference type="AlphaFoldDB" id="A0A7I8VS65"/>
<feature type="binding site" evidence="9">
    <location>
        <position position="211"/>
    </location>
    <ligand>
        <name>Fe cation</name>
        <dbReference type="ChEBI" id="CHEBI:24875"/>
        <label>2</label>
    </ligand>
</feature>
<keyword evidence="7 9" id="KW-0503">Monooxygenase</keyword>
<sequence length="301" mass="33816">MTSVKASDNEIILIGKVLNNTNEPLKKRFRALFTLRNLGGKQSIEEINSCFKDESELLKHECAYVLGQMQDELAIDYLIKILEDESQQPIVRHEAGEALGALGDDRVMPILEKYSTCSISEIAETCYLAIKRIRWLKESKEEVSENPYKSVDPAPPSAEKNIEKLTTTMLNEKEDLFERYRALFALRNIGTTEAVLSLSKGLFVGSPLFRHEIAYVLGQMQHEAAIPSLEESLRDPLENCMVRHESAEALGSIGLSKCNNVLKEFLQDKARVVKESCEVALDMSDYNSSGEFQYANALLST</sequence>
<dbReference type="OrthoDB" id="421002at2759"/>
<protein>
    <recommendedName>
        <fullName evidence="9">Deoxyhypusine hydroxylase</fullName>
        <shortName evidence="9">DOHH</shortName>
        <ecNumber evidence="9">1.14.99.29</ecNumber>
    </recommendedName>
    <alternativeName>
        <fullName evidence="9">Deoxyhypusine dioxygenase</fullName>
    </alternativeName>
    <alternativeName>
        <fullName evidence="9">Deoxyhypusine monooxygenase</fullName>
    </alternativeName>
</protein>
<dbReference type="GO" id="GO:0019135">
    <property type="term" value="F:deoxyhypusine monooxygenase activity"/>
    <property type="evidence" value="ECO:0007669"/>
    <property type="project" value="UniProtKB-UniRule"/>
</dbReference>
<feature type="binding site" evidence="9">
    <location>
        <position position="244"/>
    </location>
    <ligand>
        <name>Fe cation</name>
        <dbReference type="ChEBI" id="CHEBI:24875"/>
        <label>2</label>
    </ligand>
</feature>
<dbReference type="SMART" id="SM00567">
    <property type="entry name" value="EZ_HEAT"/>
    <property type="match status" value="6"/>
</dbReference>
<evidence type="ECO:0000256" key="2">
    <source>
        <dbReference type="ARBA" id="ARBA00005041"/>
    </source>
</evidence>
<comment type="function">
    <text evidence="9">Catalyzes the hydroxylation of the N(6)-(4-aminobutyl)-L-lysine intermediate to form hypusine, an essential post-translational modification only found in mature eIF-5A factor.</text>
</comment>
<proteinExistence type="inferred from homology"/>
<dbReference type="Gene3D" id="1.25.10.10">
    <property type="entry name" value="Leucine-rich Repeat Variant"/>
    <property type="match status" value="2"/>
</dbReference>